<evidence type="ECO:0000313" key="1">
    <source>
        <dbReference type="EMBL" id="KAJ9119734.1"/>
    </source>
</evidence>
<evidence type="ECO:0000313" key="2">
    <source>
        <dbReference type="Proteomes" id="UP001243375"/>
    </source>
</evidence>
<organism evidence="1 2">
    <name type="scientific">Naganishia vaughanmartiniae</name>
    <dbReference type="NCBI Taxonomy" id="1424756"/>
    <lineage>
        <taxon>Eukaryota</taxon>
        <taxon>Fungi</taxon>
        <taxon>Dikarya</taxon>
        <taxon>Basidiomycota</taxon>
        <taxon>Agaricomycotina</taxon>
        <taxon>Tremellomycetes</taxon>
        <taxon>Filobasidiales</taxon>
        <taxon>Filobasidiaceae</taxon>
        <taxon>Naganishia</taxon>
    </lineage>
</organism>
<dbReference type="Proteomes" id="UP001243375">
    <property type="component" value="Unassembled WGS sequence"/>
</dbReference>
<accession>A0ACC2X8J6</accession>
<gene>
    <name evidence="1" type="ORF">QFC22_003444</name>
</gene>
<sequence>MMYDLDGDFWGPYRQARLNGSFTLESVKAAEASGDLALMFGPRQDTTFAATAAQPSTQAGDGQPHLSQSQSNNILPPPTPMEPVQPIDPPTADAGPSIIEPASQYIIPDSEQGDPDIVPSSWNTEDNAVASSGG</sequence>
<keyword evidence="2" id="KW-1185">Reference proteome</keyword>
<name>A0ACC2X8J6_9TREE</name>
<dbReference type="EMBL" id="JASBWU010000008">
    <property type="protein sequence ID" value="KAJ9119734.1"/>
    <property type="molecule type" value="Genomic_DNA"/>
</dbReference>
<proteinExistence type="predicted"/>
<comment type="caution">
    <text evidence="1">The sequence shown here is derived from an EMBL/GenBank/DDBJ whole genome shotgun (WGS) entry which is preliminary data.</text>
</comment>
<protein>
    <submittedName>
        <fullName evidence="1">Uncharacterized protein</fullName>
    </submittedName>
</protein>
<reference evidence="1" key="1">
    <citation type="submission" date="2023-04" db="EMBL/GenBank/DDBJ databases">
        <title>Draft Genome sequencing of Naganishia species isolated from polar environments using Oxford Nanopore Technology.</title>
        <authorList>
            <person name="Leo P."/>
            <person name="Venkateswaran K."/>
        </authorList>
    </citation>
    <scope>NUCLEOTIDE SEQUENCE</scope>
    <source>
        <strain evidence="1">MNA-CCFEE 5425</strain>
    </source>
</reference>